<comment type="caution">
    <text evidence="1">The sequence shown here is derived from an EMBL/GenBank/DDBJ whole genome shotgun (WGS) entry which is preliminary data.</text>
</comment>
<name>A0ACC0XZ82_9ROSI</name>
<gene>
    <name evidence="1" type="ORF">Pint_34899</name>
</gene>
<reference evidence="2" key="1">
    <citation type="journal article" date="2023" name="G3 (Bethesda)">
        <title>Genome assembly and association tests identify interacting loci associated with vigor, precocity, and sex in interspecific pistachio rootstocks.</title>
        <authorList>
            <person name="Palmer W."/>
            <person name="Jacygrad E."/>
            <person name="Sagayaradj S."/>
            <person name="Cavanaugh K."/>
            <person name="Han R."/>
            <person name="Bertier L."/>
            <person name="Beede B."/>
            <person name="Kafkas S."/>
            <person name="Golino D."/>
            <person name="Preece J."/>
            <person name="Michelmore R."/>
        </authorList>
    </citation>
    <scope>NUCLEOTIDE SEQUENCE [LARGE SCALE GENOMIC DNA]</scope>
</reference>
<keyword evidence="2" id="KW-1185">Reference proteome</keyword>
<dbReference type="Proteomes" id="UP001163603">
    <property type="component" value="Chromosome 9"/>
</dbReference>
<protein>
    <submittedName>
        <fullName evidence="1">Uncharacterized protein</fullName>
    </submittedName>
</protein>
<organism evidence="1 2">
    <name type="scientific">Pistacia integerrima</name>
    <dbReference type="NCBI Taxonomy" id="434235"/>
    <lineage>
        <taxon>Eukaryota</taxon>
        <taxon>Viridiplantae</taxon>
        <taxon>Streptophyta</taxon>
        <taxon>Embryophyta</taxon>
        <taxon>Tracheophyta</taxon>
        <taxon>Spermatophyta</taxon>
        <taxon>Magnoliopsida</taxon>
        <taxon>eudicotyledons</taxon>
        <taxon>Gunneridae</taxon>
        <taxon>Pentapetalae</taxon>
        <taxon>rosids</taxon>
        <taxon>malvids</taxon>
        <taxon>Sapindales</taxon>
        <taxon>Anacardiaceae</taxon>
        <taxon>Pistacia</taxon>
    </lineage>
</organism>
<dbReference type="EMBL" id="CM047744">
    <property type="protein sequence ID" value="KAJ0027165.1"/>
    <property type="molecule type" value="Genomic_DNA"/>
</dbReference>
<evidence type="ECO:0000313" key="2">
    <source>
        <dbReference type="Proteomes" id="UP001163603"/>
    </source>
</evidence>
<sequence length="558" mass="60228">MVESRSMNKCVILVALIACHAIVWAEGRQLKYKEKEETAKQGNQGISLQQNAAGLKEDSKSTKPSGEKTVSMTGKKEIFPPMSFGASATVYQNGFRPTTPANGTVSTIQSSVSPSSIVNPSELTPGRHLARRLVQVGVTEVFSVPSDFNLTLLDHLIAEPGLNLIGCCNELNAGYAADGYARPRGVGACVATFTVGGLSVLNAIAGDYSENFASDLCFQTVTYFQAVVNNLEDAYELIDTAISTSLKESKPVYISISCNLPAIPHPTFSCEPVPFALSPNKLSNKMGLEAAVSDAFVELADACGYALAVMSSAKGLVPEHHPHFIGTYWDAVSTAFCAEIVESADAYLFAGPIFNDYSSVGYSLLLKEEKAIILQPDRVVIVNGTAFGIYAPEGIALKWEPKEALRVNVLFKHIQNMLSSETAVIPETGDSWFNCQKLKLAKGCGYEFQMQYGCIGWSVGATLGYAQAVPEKRVIACIDDGSFQAEGRQLKYKEKEETAKQGSQSISLQQTAAGLKEDLQSTKPTVDIPSAENMVEYDRGKGNIPTHELWSFCNSIPR</sequence>
<proteinExistence type="predicted"/>
<accession>A0ACC0XZ82</accession>
<evidence type="ECO:0000313" key="1">
    <source>
        <dbReference type="EMBL" id="KAJ0027165.1"/>
    </source>
</evidence>